<gene>
    <name evidence="3" type="ORF">SAMN02745111_02434</name>
</gene>
<dbReference type="AlphaFoldDB" id="A0A1T4W751"/>
<evidence type="ECO:0000313" key="4">
    <source>
        <dbReference type="Proteomes" id="UP000190814"/>
    </source>
</evidence>
<reference evidence="3 4" key="1">
    <citation type="submission" date="2017-02" db="EMBL/GenBank/DDBJ databases">
        <authorList>
            <person name="Peterson S.W."/>
        </authorList>
    </citation>
    <scope>NUCLEOTIDE SEQUENCE [LARGE SCALE GENOMIC DNA]</scope>
    <source>
        <strain evidence="3 4">ATCC 35992</strain>
    </source>
</reference>
<evidence type="ECO:0000256" key="1">
    <source>
        <dbReference type="SAM" id="Coils"/>
    </source>
</evidence>
<keyword evidence="4" id="KW-1185">Reference proteome</keyword>
<feature type="coiled-coil region" evidence="1">
    <location>
        <begin position="178"/>
        <end position="212"/>
    </location>
</feature>
<keyword evidence="1" id="KW-0175">Coiled coil</keyword>
<feature type="coiled-coil region" evidence="1">
    <location>
        <begin position="345"/>
        <end position="372"/>
    </location>
</feature>
<dbReference type="OrthoDB" id="9762440at2"/>
<name>A0A1T4W751_9FIRM</name>
<evidence type="ECO:0000313" key="3">
    <source>
        <dbReference type="EMBL" id="SKA72939.1"/>
    </source>
</evidence>
<organism evidence="3 4">
    <name type="scientific">Eubacterium uniforme</name>
    <dbReference type="NCBI Taxonomy" id="39495"/>
    <lineage>
        <taxon>Bacteria</taxon>
        <taxon>Bacillati</taxon>
        <taxon>Bacillota</taxon>
        <taxon>Clostridia</taxon>
        <taxon>Eubacteriales</taxon>
        <taxon>Eubacteriaceae</taxon>
        <taxon>Eubacterium</taxon>
    </lineage>
</organism>
<dbReference type="InterPro" id="IPR005094">
    <property type="entry name" value="Endonuclease_MobA/VirD2"/>
</dbReference>
<feature type="domain" description="MobA/VirD2-like nuclease" evidence="2">
    <location>
        <begin position="27"/>
        <end position="158"/>
    </location>
</feature>
<dbReference type="EMBL" id="FUXZ01000026">
    <property type="protein sequence ID" value="SKA72939.1"/>
    <property type="molecule type" value="Genomic_DNA"/>
</dbReference>
<evidence type="ECO:0000259" key="2">
    <source>
        <dbReference type="Pfam" id="PF03432"/>
    </source>
</evidence>
<proteinExistence type="predicted"/>
<dbReference type="Proteomes" id="UP000190814">
    <property type="component" value="Unassembled WGS sequence"/>
</dbReference>
<sequence length="461" mass="54248">MAITKLMHIKERKIGDPAQGLMNCINYILNPKKTENGLLVVSNSGLTADEIFKNFIKTKSYYNKRFGRQGYHFIVSYPSGEKIKDSIMLNVMDDITSELLKDEYDYVAAVHNDTDHPHGHIVFNSVNSVNGKKYRYNNGDWARIIQPVVNKVSEKYNLPLINIMMLDNEIERGTLSKHKLLKHNIDQAVEQANNYEELLDILEKNFDIEVKEAYSKKYGIILKYKPMGETKYIRANSLGFGYFPDDLKRRLNMNSLVIKEVELAVNRNVNKMHVYKSFVSWDNMSVYQKEIAKKVYYADHILKRGKHLSNWEVNRTVSKINTLVKSFMTIQKNQVNSYNDLIEKIDIKDNQIAKIQKSIKSLNNEYKDYLKHSKYIPSLFELLKTYKVLSEDETIDKDRIKKIEKFMDVKKTEQAYNSYIHKKNEFMKIKNELQTEKKYMNKIKKELETNLKERKIRKKGL</sequence>
<dbReference type="STRING" id="39495.SAMN02745111_02434"/>
<dbReference type="Pfam" id="PF03432">
    <property type="entry name" value="Relaxase"/>
    <property type="match status" value="1"/>
</dbReference>
<dbReference type="RefSeq" id="WP_078767235.1">
    <property type="nucleotide sequence ID" value="NZ_FUXZ01000026.1"/>
</dbReference>
<accession>A0A1T4W751</accession>
<protein>
    <submittedName>
        <fullName evidence="3">Relaxase/Mobilisation nuclease domain-containing protein</fullName>
    </submittedName>
</protein>